<keyword evidence="2" id="KW-0812">Transmembrane</keyword>
<dbReference type="Pfam" id="PF16054">
    <property type="entry name" value="TMEM72"/>
    <property type="match status" value="1"/>
</dbReference>
<dbReference type="EMBL" id="BLXT01001432">
    <property type="protein sequence ID" value="GFN85585.1"/>
    <property type="molecule type" value="Genomic_DNA"/>
</dbReference>
<proteinExistence type="predicted"/>
<feature type="compositionally biased region" description="Low complexity" evidence="1">
    <location>
        <begin position="182"/>
        <end position="213"/>
    </location>
</feature>
<name>A0AAV3YT50_9GAST</name>
<comment type="caution">
    <text evidence="3">The sequence shown here is derived from an EMBL/GenBank/DDBJ whole genome shotgun (WGS) entry which is preliminary data.</text>
</comment>
<keyword evidence="2" id="KW-1133">Transmembrane helix</keyword>
<evidence type="ECO:0000256" key="1">
    <source>
        <dbReference type="SAM" id="MobiDB-lite"/>
    </source>
</evidence>
<accession>A0AAV3YT50</accession>
<dbReference type="PANTHER" id="PTHR28474">
    <property type="entry name" value="TRANSMEMBRANE PROTEIN 72"/>
    <property type="match status" value="1"/>
</dbReference>
<keyword evidence="4" id="KW-1185">Reference proteome</keyword>
<feature type="region of interest" description="Disordered" evidence="1">
    <location>
        <begin position="182"/>
        <end position="232"/>
    </location>
</feature>
<evidence type="ECO:0008006" key="5">
    <source>
        <dbReference type="Google" id="ProtNLM"/>
    </source>
</evidence>
<feature type="transmembrane region" description="Helical" evidence="2">
    <location>
        <begin position="29"/>
        <end position="46"/>
    </location>
</feature>
<evidence type="ECO:0000313" key="4">
    <source>
        <dbReference type="Proteomes" id="UP000735302"/>
    </source>
</evidence>
<protein>
    <recommendedName>
        <fullName evidence="5">MARVEL domain-containing protein</fullName>
    </recommendedName>
</protein>
<feature type="transmembrane region" description="Helical" evidence="2">
    <location>
        <begin position="118"/>
        <end position="137"/>
    </location>
</feature>
<evidence type="ECO:0000256" key="2">
    <source>
        <dbReference type="SAM" id="Phobius"/>
    </source>
</evidence>
<gene>
    <name evidence="3" type="ORF">PoB_001209100</name>
</gene>
<dbReference type="Proteomes" id="UP000735302">
    <property type="component" value="Unassembled WGS sequence"/>
</dbReference>
<reference evidence="3 4" key="1">
    <citation type="journal article" date="2021" name="Elife">
        <title>Chloroplast acquisition without the gene transfer in kleptoplastic sea slugs, Plakobranchus ocellatus.</title>
        <authorList>
            <person name="Maeda T."/>
            <person name="Takahashi S."/>
            <person name="Yoshida T."/>
            <person name="Shimamura S."/>
            <person name="Takaki Y."/>
            <person name="Nagai Y."/>
            <person name="Toyoda A."/>
            <person name="Suzuki Y."/>
            <person name="Arimoto A."/>
            <person name="Ishii H."/>
            <person name="Satoh N."/>
            <person name="Nishiyama T."/>
            <person name="Hasebe M."/>
            <person name="Maruyama T."/>
            <person name="Minagawa J."/>
            <person name="Obokata J."/>
            <person name="Shigenobu S."/>
        </authorList>
    </citation>
    <scope>NUCLEOTIDE SEQUENCE [LARGE SCALE GENOMIC DNA]</scope>
</reference>
<organism evidence="3 4">
    <name type="scientific">Plakobranchus ocellatus</name>
    <dbReference type="NCBI Taxonomy" id="259542"/>
    <lineage>
        <taxon>Eukaryota</taxon>
        <taxon>Metazoa</taxon>
        <taxon>Spiralia</taxon>
        <taxon>Lophotrochozoa</taxon>
        <taxon>Mollusca</taxon>
        <taxon>Gastropoda</taxon>
        <taxon>Heterobranchia</taxon>
        <taxon>Euthyneura</taxon>
        <taxon>Panpulmonata</taxon>
        <taxon>Sacoglossa</taxon>
        <taxon>Placobranchoidea</taxon>
        <taxon>Plakobranchidae</taxon>
        <taxon>Plakobranchus</taxon>
    </lineage>
</organism>
<feature type="transmembrane region" description="Helical" evidence="2">
    <location>
        <begin position="52"/>
        <end position="73"/>
    </location>
</feature>
<sequence length="232" mass="25371">MSTESSPLQDGKKDQNCVLRNIKIFTRTLGIITFAVLWISCVFIIQDHDDSYVGYYLIPVAVIVTFFEITWILDKLACCVREGCCCKVWAAILWVDTWIKFLLYTGLAIPLFLEDNRILLGIVSGLLLIIVGALYLIKTFRGQVTVTVYKTVTRKRQPGTLVLHEISTQTEEDLFEVVATPAPAASSSTNQNQAGEEASSENSAAASTSAASSQEVPEDGGASSTPKKAVKK</sequence>
<dbReference type="InterPro" id="IPR032055">
    <property type="entry name" value="TMEM72"/>
</dbReference>
<feature type="transmembrane region" description="Helical" evidence="2">
    <location>
        <begin position="85"/>
        <end position="112"/>
    </location>
</feature>
<keyword evidence="2" id="KW-0472">Membrane</keyword>
<dbReference type="PANTHER" id="PTHR28474:SF1">
    <property type="entry name" value="TRANSMEMBRANE PROTEIN 72"/>
    <property type="match status" value="1"/>
</dbReference>
<evidence type="ECO:0000313" key="3">
    <source>
        <dbReference type="EMBL" id="GFN85585.1"/>
    </source>
</evidence>
<dbReference type="AlphaFoldDB" id="A0AAV3YT50"/>